<reference evidence="1 2" key="1">
    <citation type="submission" date="2020-08" db="EMBL/GenBank/DDBJ databases">
        <title>Sequencing the genomes of 1000 actinobacteria strains.</title>
        <authorList>
            <person name="Klenk H.-P."/>
        </authorList>
    </citation>
    <scope>NUCLEOTIDE SEQUENCE [LARGE SCALE GENOMIC DNA]</scope>
    <source>
        <strain evidence="1 2">DSM 44598</strain>
    </source>
</reference>
<sequence>MSTPYLTPYDTGARCEPQIWPTPTRLALEKSSPDARAIEEDRFGRVDFDNDEATSVCTVHIERGEDGRHIVVIGNLRHEKPIIAIDDNGVRTFVNALTD</sequence>
<evidence type="ECO:0000313" key="1">
    <source>
        <dbReference type="EMBL" id="MBB5491415.1"/>
    </source>
</evidence>
<protein>
    <submittedName>
        <fullName evidence="1">Uncharacterized protein</fullName>
    </submittedName>
</protein>
<dbReference type="RefSeq" id="WP_184365112.1">
    <property type="nucleotide sequence ID" value="NZ_BAAAKM010000133.1"/>
</dbReference>
<comment type="caution">
    <text evidence="1">The sequence shown here is derived from an EMBL/GenBank/DDBJ whole genome shotgun (WGS) entry which is preliminary data.</text>
</comment>
<dbReference type="Proteomes" id="UP000579647">
    <property type="component" value="Unassembled WGS sequence"/>
</dbReference>
<evidence type="ECO:0000313" key="2">
    <source>
        <dbReference type="Proteomes" id="UP000579647"/>
    </source>
</evidence>
<name>A0A840WHM4_9ACTN</name>
<keyword evidence="2" id="KW-1185">Reference proteome</keyword>
<accession>A0A840WHM4</accession>
<gene>
    <name evidence="1" type="ORF">HNR07_002552</name>
</gene>
<dbReference type="AlphaFoldDB" id="A0A840WHM4"/>
<organism evidence="1 2">
    <name type="scientific">Nocardiopsis metallicus</name>
    <dbReference type="NCBI Taxonomy" id="179819"/>
    <lineage>
        <taxon>Bacteria</taxon>
        <taxon>Bacillati</taxon>
        <taxon>Actinomycetota</taxon>
        <taxon>Actinomycetes</taxon>
        <taxon>Streptosporangiales</taxon>
        <taxon>Nocardiopsidaceae</taxon>
        <taxon>Nocardiopsis</taxon>
    </lineage>
</organism>
<proteinExistence type="predicted"/>
<dbReference type="EMBL" id="JACHDO010000001">
    <property type="protein sequence ID" value="MBB5491415.1"/>
    <property type="molecule type" value="Genomic_DNA"/>
</dbReference>